<dbReference type="Proteomes" id="UP001296943">
    <property type="component" value="Unassembled WGS sequence"/>
</dbReference>
<evidence type="ECO:0000313" key="2">
    <source>
        <dbReference type="Proteomes" id="UP001296943"/>
    </source>
</evidence>
<dbReference type="Pfam" id="PF19539">
    <property type="entry name" value="DUF6063"/>
    <property type="match status" value="1"/>
</dbReference>
<protein>
    <recommendedName>
        <fullName evidence="3">Non-ribosomal peptide synthetase module</fullName>
    </recommendedName>
</protein>
<dbReference type="EMBL" id="JAFBDR010000023">
    <property type="protein sequence ID" value="MBM7572936.1"/>
    <property type="molecule type" value="Genomic_DNA"/>
</dbReference>
<accession>A0ABS2N467</accession>
<organism evidence="1 2">
    <name type="scientific">Aquibacillus albus</name>
    <dbReference type="NCBI Taxonomy" id="1168171"/>
    <lineage>
        <taxon>Bacteria</taxon>
        <taxon>Bacillati</taxon>
        <taxon>Bacillota</taxon>
        <taxon>Bacilli</taxon>
        <taxon>Bacillales</taxon>
        <taxon>Bacillaceae</taxon>
        <taxon>Aquibacillus</taxon>
    </lineage>
</organism>
<proteinExistence type="predicted"/>
<dbReference type="InterPro" id="IPR045707">
    <property type="entry name" value="DUF6063"/>
</dbReference>
<keyword evidence="2" id="KW-1185">Reference proteome</keyword>
<gene>
    <name evidence="1" type="ORF">JOC48_003468</name>
</gene>
<reference evidence="1 2" key="1">
    <citation type="submission" date="2021-01" db="EMBL/GenBank/DDBJ databases">
        <title>Genomic Encyclopedia of Type Strains, Phase IV (KMG-IV): sequencing the most valuable type-strain genomes for metagenomic binning, comparative biology and taxonomic classification.</title>
        <authorList>
            <person name="Goeker M."/>
        </authorList>
    </citation>
    <scope>NUCLEOTIDE SEQUENCE [LARGE SCALE GENOMIC DNA]</scope>
    <source>
        <strain evidence="1 2">DSM 23711</strain>
    </source>
</reference>
<dbReference type="RefSeq" id="WP_204501610.1">
    <property type="nucleotide sequence ID" value="NZ_JAFBDR010000023.1"/>
</dbReference>
<name>A0ABS2N467_9BACI</name>
<evidence type="ECO:0000313" key="1">
    <source>
        <dbReference type="EMBL" id="MBM7572936.1"/>
    </source>
</evidence>
<sequence length="254" mass="29706">MISNENKRIFAKALEFYESIKIKGKVEPSERHLFNLYKDGEVREVLEDVIEVQTKVKFVQLDPSQTIYIIPSFDNEYHQYNNKELRELWSLKDNAELYAGQFSMLILLSMFYNSSTQRLSDRTSVSLGEFSKSINHYMSKLNELGDKAVEQYSEELELDLKSILDVWNNRALVVETAKSPDKAPSGKIGLINRILRNLEKEDLLLQIGDEIKLTPKMDALIIRYYFNDSRREQLFKFLNSSIFSMKRDDNYGND</sequence>
<evidence type="ECO:0008006" key="3">
    <source>
        <dbReference type="Google" id="ProtNLM"/>
    </source>
</evidence>
<comment type="caution">
    <text evidence="1">The sequence shown here is derived from an EMBL/GenBank/DDBJ whole genome shotgun (WGS) entry which is preliminary data.</text>
</comment>